<reference evidence="3" key="2">
    <citation type="submission" date="2025-08" db="UniProtKB">
        <authorList>
            <consortium name="RefSeq"/>
        </authorList>
    </citation>
    <scope>IDENTIFICATION</scope>
    <source>
        <tissue evidence="3">Leaf</tissue>
    </source>
</reference>
<evidence type="ECO:0000313" key="3">
    <source>
        <dbReference type="RefSeq" id="XP_056697189.1"/>
    </source>
</evidence>
<name>A0ABM3RNK7_SPIOL</name>
<evidence type="ECO:0000313" key="2">
    <source>
        <dbReference type="Proteomes" id="UP000813463"/>
    </source>
</evidence>
<organism evidence="2 3">
    <name type="scientific">Spinacia oleracea</name>
    <name type="common">Spinach</name>
    <dbReference type="NCBI Taxonomy" id="3562"/>
    <lineage>
        <taxon>Eukaryota</taxon>
        <taxon>Viridiplantae</taxon>
        <taxon>Streptophyta</taxon>
        <taxon>Embryophyta</taxon>
        <taxon>Tracheophyta</taxon>
        <taxon>Spermatophyta</taxon>
        <taxon>Magnoliopsida</taxon>
        <taxon>eudicotyledons</taxon>
        <taxon>Gunneridae</taxon>
        <taxon>Pentapetalae</taxon>
        <taxon>Caryophyllales</taxon>
        <taxon>Chenopodiaceae</taxon>
        <taxon>Chenopodioideae</taxon>
        <taxon>Anserineae</taxon>
        <taxon>Spinacia</taxon>
    </lineage>
</organism>
<dbReference type="GeneID" id="130470684"/>
<keyword evidence="2" id="KW-1185">Reference proteome</keyword>
<protein>
    <recommendedName>
        <fullName evidence="4">No apical meristem-associated C-terminal domain-containing protein</fullName>
    </recommendedName>
</protein>
<reference evidence="2" key="1">
    <citation type="journal article" date="2021" name="Nat. Commun.">
        <title>Genomic analyses provide insights into spinach domestication and the genetic basis of agronomic traits.</title>
        <authorList>
            <person name="Cai X."/>
            <person name="Sun X."/>
            <person name="Xu C."/>
            <person name="Sun H."/>
            <person name="Wang X."/>
            <person name="Ge C."/>
            <person name="Zhang Z."/>
            <person name="Wang Q."/>
            <person name="Fei Z."/>
            <person name="Jiao C."/>
            <person name="Wang Q."/>
        </authorList>
    </citation>
    <scope>NUCLEOTIDE SEQUENCE [LARGE SCALE GENOMIC DNA]</scope>
    <source>
        <strain evidence="2">cv. Varoflay</strain>
    </source>
</reference>
<evidence type="ECO:0000256" key="1">
    <source>
        <dbReference type="SAM" id="MobiDB-lite"/>
    </source>
</evidence>
<accession>A0ABM3RNK7</accession>
<evidence type="ECO:0008006" key="4">
    <source>
        <dbReference type="Google" id="ProtNLM"/>
    </source>
</evidence>
<proteinExistence type="predicted"/>
<sequence>MGKSKKGEEVDAKCSIEDDVPLTTTLLNLRNKKKKEKEITPTIDADLLEDINKEVSETEEEEESELSKQRKALQEQQKMVQALQEKLLQQEKQLDLIEQKKKGGEGQKNSSKDPEK</sequence>
<gene>
    <name evidence="3" type="primary">LOC130470684</name>
</gene>
<dbReference type="Proteomes" id="UP000813463">
    <property type="component" value="Chromosome 3"/>
</dbReference>
<dbReference type="RefSeq" id="XP_056697189.1">
    <property type="nucleotide sequence ID" value="XM_056841211.1"/>
</dbReference>
<feature type="region of interest" description="Disordered" evidence="1">
    <location>
        <begin position="97"/>
        <end position="116"/>
    </location>
</feature>